<dbReference type="Proteomes" id="UP000426857">
    <property type="component" value="Chromosome"/>
</dbReference>
<feature type="transmembrane region" description="Helical" evidence="8">
    <location>
        <begin position="241"/>
        <end position="263"/>
    </location>
</feature>
<keyword evidence="6 8" id="KW-1133">Transmembrane helix</keyword>
<name>A0A6B8TM20_9CORY</name>
<comment type="similarity">
    <text evidence="2">Belongs to the BCCT transporter (TC 2.A.15) family.</text>
</comment>
<keyword evidence="3" id="KW-0813">Transport</keyword>
<dbReference type="PANTHER" id="PTHR30047:SF7">
    <property type="entry name" value="HIGH-AFFINITY CHOLINE TRANSPORT PROTEIN"/>
    <property type="match status" value="1"/>
</dbReference>
<dbReference type="RefSeq" id="WP_155867760.1">
    <property type="nucleotide sequence ID" value="NZ_CP046322.1"/>
</dbReference>
<dbReference type="Pfam" id="PF02028">
    <property type="entry name" value="BCCT"/>
    <property type="match status" value="2"/>
</dbReference>
<evidence type="ECO:0000313" key="10">
    <source>
        <dbReference type="Proteomes" id="UP000426857"/>
    </source>
</evidence>
<evidence type="ECO:0000256" key="3">
    <source>
        <dbReference type="ARBA" id="ARBA00022448"/>
    </source>
</evidence>
<gene>
    <name evidence="9" type="ORF">FOB82_02580</name>
</gene>
<dbReference type="GO" id="GO:0005886">
    <property type="term" value="C:plasma membrane"/>
    <property type="evidence" value="ECO:0007669"/>
    <property type="project" value="UniProtKB-SubCell"/>
</dbReference>
<dbReference type="KEGG" id="cxe:FOB82_02580"/>
<keyword evidence="7 8" id="KW-0472">Membrane</keyword>
<reference evidence="9 10" key="1">
    <citation type="submission" date="2019-11" db="EMBL/GenBank/DDBJ databases">
        <title>FDA dAtabase for Regulatory Grade micrObial Sequences (FDA-ARGOS): Supporting development and validation of Infectious Disease Dx tests.</title>
        <authorList>
            <person name="Kerrigan L."/>
            <person name="Long C."/>
            <person name="Tallon L."/>
            <person name="Sadzewicz L."/>
            <person name="Vavikolanu K."/>
            <person name="Mehta A."/>
            <person name="Aluvathingal J."/>
            <person name="Nadendla S."/>
            <person name="Yan Y."/>
            <person name="Sichtig H."/>
        </authorList>
    </citation>
    <scope>NUCLEOTIDE SEQUENCE [LARGE SCALE GENOMIC DNA]</scope>
    <source>
        <strain evidence="9 10">FDAARGOS_674</strain>
    </source>
</reference>
<sequence>MAAPALILVLAIAVWATAVSEGFGRASSAAFTWLVDTLGWAFIIAAVVFFIAMIALAFSSLGHIRLGRDGEKPEFSTGGWIAMMFAAGMGIGLLFYGGYEPLYHHRNGVPGRAPGSPEDAFAHTLLHWGPIAWATYAVVGGAIAYSTFRMGRPQLISASCTPLIGERRARGWLGNLIDVMAIFGTAIAAFVLVAGPTVAQLDSIPMALGSHLDQLFEMTSRSAVSADGTAEPMLFALIDELPWPGIVSVFTMVLLATFFITTADSASTVMGTMSQRGRVNPTPWVTGVWGLMTTLIAVAMLPSGGTDILSSLQTIIIVAGSPFLLVVIALLVSFIRGVSNDPSRLDDKAARTVHLRMMREQRRGEKSLERGTAPK</sequence>
<feature type="transmembrane region" description="Helical" evidence="8">
    <location>
        <begin position="315"/>
        <end position="335"/>
    </location>
</feature>
<dbReference type="EMBL" id="CP046322">
    <property type="protein sequence ID" value="QGS33996.1"/>
    <property type="molecule type" value="Genomic_DNA"/>
</dbReference>
<evidence type="ECO:0000256" key="8">
    <source>
        <dbReference type="SAM" id="Phobius"/>
    </source>
</evidence>
<evidence type="ECO:0008006" key="11">
    <source>
        <dbReference type="Google" id="ProtNLM"/>
    </source>
</evidence>
<evidence type="ECO:0000256" key="6">
    <source>
        <dbReference type="ARBA" id="ARBA00022989"/>
    </source>
</evidence>
<evidence type="ECO:0000256" key="4">
    <source>
        <dbReference type="ARBA" id="ARBA00022475"/>
    </source>
</evidence>
<protein>
    <recommendedName>
        <fullName evidence="11">BCCT family transporter</fullName>
    </recommendedName>
</protein>
<evidence type="ECO:0000256" key="2">
    <source>
        <dbReference type="ARBA" id="ARBA00005658"/>
    </source>
</evidence>
<feature type="transmembrane region" description="Helical" evidence="8">
    <location>
        <begin position="38"/>
        <end position="58"/>
    </location>
</feature>
<evidence type="ECO:0000313" key="9">
    <source>
        <dbReference type="EMBL" id="QGS33996.1"/>
    </source>
</evidence>
<evidence type="ECO:0000256" key="7">
    <source>
        <dbReference type="ARBA" id="ARBA00023136"/>
    </source>
</evidence>
<proteinExistence type="inferred from homology"/>
<organism evidence="9 10">
    <name type="scientific">Corynebacterium xerosis</name>
    <dbReference type="NCBI Taxonomy" id="1725"/>
    <lineage>
        <taxon>Bacteria</taxon>
        <taxon>Bacillati</taxon>
        <taxon>Actinomycetota</taxon>
        <taxon>Actinomycetes</taxon>
        <taxon>Mycobacteriales</taxon>
        <taxon>Corynebacteriaceae</taxon>
        <taxon>Corynebacterium</taxon>
    </lineage>
</organism>
<dbReference type="InterPro" id="IPR000060">
    <property type="entry name" value="BCCT_transptr"/>
</dbReference>
<accession>A0A6B8TM20</accession>
<dbReference type="AlphaFoldDB" id="A0A6B8TM20"/>
<keyword evidence="4" id="KW-1003">Cell membrane</keyword>
<dbReference type="GO" id="GO:0022857">
    <property type="term" value="F:transmembrane transporter activity"/>
    <property type="evidence" value="ECO:0007669"/>
    <property type="project" value="InterPro"/>
</dbReference>
<dbReference type="PANTHER" id="PTHR30047">
    <property type="entry name" value="HIGH-AFFINITY CHOLINE TRANSPORT PROTEIN-RELATED"/>
    <property type="match status" value="1"/>
</dbReference>
<feature type="transmembrane region" description="Helical" evidence="8">
    <location>
        <begin position="172"/>
        <end position="195"/>
    </location>
</feature>
<evidence type="ECO:0000256" key="1">
    <source>
        <dbReference type="ARBA" id="ARBA00004651"/>
    </source>
</evidence>
<keyword evidence="5 8" id="KW-0812">Transmembrane</keyword>
<comment type="subcellular location">
    <subcellularLocation>
        <location evidence="1">Cell membrane</location>
        <topology evidence="1">Multi-pass membrane protein</topology>
    </subcellularLocation>
</comment>
<feature type="transmembrane region" description="Helical" evidence="8">
    <location>
        <begin position="79"/>
        <end position="99"/>
    </location>
</feature>
<feature type="transmembrane region" description="Helical" evidence="8">
    <location>
        <begin position="131"/>
        <end position="151"/>
    </location>
</feature>
<evidence type="ECO:0000256" key="5">
    <source>
        <dbReference type="ARBA" id="ARBA00022692"/>
    </source>
</evidence>
<feature type="transmembrane region" description="Helical" evidence="8">
    <location>
        <begin position="284"/>
        <end position="303"/>
    </location>
</feature>